<sequence length="139" mass="15401">MIRKRLITLVSAVLMSLGVVAVAASPANAGEVTFAVDVSWSENHDKDCLGPLDAASACFQPYGDVIWVKDNAKDGHRVWVTWYEYVSERSGSCVNTLGAAVGWTWCNKDFGEGHLIRWQINYYDANDKVKTTGNMYTYA</sequence>
<dbReference type="EMBL" id="JACHGT010000016">
    <property type="protein sequence ID" value="MBB6038452.1"/>
    <property type="molecule type" value="Genomic_DNA"/>
</dbReference>
<name>A0A841FY46_9ACTN</name>
<evidence type="ECO:0008006" key="4">
    <source>
        <dbReference type="Google" id="ProtNLM"/>
    </source>
</evidence>
<dbReference type="Proteomes" id="UP000548476">
    <property type="component" value="Unassembled WGS sequence"/>
</dbReference>
<gene>
    <name evidence="2" type="ORF">HNR73_006335</name>
</gene>
<accession>A0A841FY46</accession>
<dbReference type="RefSeq" id="WP_184791240.1">
    <property type="nucleotide sequence ID" value="NZ_BONT01000010.1"/>
</dbReference>
<evidence type="ECO:0000313" key="2">
    <source>
        <dbReference type="EMBL" id="MBB6038452.1"/>
    </source>
</evidence>
<evidence type="ECO:0000313" key="3">
    <source>
        <dbReference type="Proteomes" id="UP000548476"/>
    </source>
</evidence>
<reference evidence="2 3" key="1">
    <citation type="submission" date="2020-08" db="EMBL/GenBank/DDBJ databases">
        <title>Genomic Encyclopedia of Type Strains, Phase IV (KMG-IV): sequencing the most valuable type-strain genomes for metagenomic binning, comparative biology and taxonomic classification.</title>
        <authorList>
            <person name="Goeker M."/>
        </authorList>
    </citation>
    <scope>NUCLEOTIDE SEQUENCE [LARGE SCALE GENOMIC DNA]</scope>
    <source>
        <strain evidence="2 3">YIM 65646</strain>
    </source>
</reference>
<keyword evidence="1" id="KW-0732">Signal</keyword>
<evidence type="ECO:0000256" key="1">
    <source>
        <dbReference type="SAM" id="SignalP"/>
    </source>
</evidence>
<feature type="chain" id="PRO_5032298620" description="Secreted protein" evidence="1">
    <location>
        <begin position="30"/>
        <end position="139"/>
    </location>
</feature>
<dbReference type="AlphaFoldDB" id="A0A841FY46"/>
<feature type="signal peptide" evidence="1">
    <location>
        <begin position="1"/>
        <end position="29"/>
    </location>
</feature>
<protein>
    <recommendedName>
        <fullName evidence="4">Secreted protein</fullName>
    </recommendedName>
</protein>
<proteinExistence type="predicted"/>
<comment type="caution">
    <text evidence="2">The sequence shown here is derived from an EMBL/GenBank/DDBJ whole genome shotgun (WGS) entry which is preliminary data.</text>
</comment>
<keyword evidence="3" id="KW-1185">Reference proteome</keyword>
<organism evidence="2 3">
    <name type="scientific">Phytomonospora endophytica</name>
    <dbReference type="NCBI Taxonomy" id="714109"/>
    <lineage>
        <taxon>Bacteria</taxon>
        <taxon>Bacillati</taxon>
        <taxon>Actinomycetota</taxon>
        <taxon>Actinomycetes</taxon>
        <taxon>Micromonosporales</taxon>
        <taxon>Micromonosporaceae</taxon>
        <taxon>Phytomonospora</taxon>
    </lineage>
</organism>